<reference evidence="6 7" key="1">
    <citation type="submission" date="2018-06" db="EMBL/GenBank/DDBJ databases">
        <title>Comparative genomics reveals the genomic features of Rhizophagus irregularis, R. cerebriforme, R. diaphanum and Gigaspora rosea, and their symbiotic lifestyle signature.</title>
        <authorList>
            <person name="Morin E."/>
            <person name="San Clemente H."/>
            <person name="Chen E.C.H."/>
            <person name="De La Providencia I."/>
            <person name="Hainaut M."/>
            <person name="Kuo A."/>
            <person name="Kohler A."/>
            <person name="Murat C."/>
            <person name="Tang N."/>
            <person name="Roy S."/>
            <person name="Loubradou J."/>
            <person name="Henrissat B."/>
            <person name="Grigoriev I.V."/>
            <person name="Corradi N."/>
            <person name="Roux C."/>
            <person name="Martin F.M."/>
        </authorList>
    </citation>
    <scope>NUCLEOTIDE SEQUENCE [LARGE SCALE GENOMIC DNA]</scope>
    <source>
        <strain evidence="6 7">DAOM 227022</strain>
    </source>
</reference>
<evidence type="ECO:0000313" key="7">
    <source>
        <dbReference type="Proteomes" id="UP000265703"/>
    </source>
</evidence>
<dbReference type="SMART" id="SM00219">
    <property type="entry name" value="TyrKc"/>
    <property type="match status" value="1"/>
</dbReference>
<evidence type="ECO:0000259" key="5">
    <source>
        <dbReference type="PROSITE" id="PS50011"/>
    </source>
</evidence>
<dbReference type="OrthoDB" id="4062651at2759"/>
<dbReference type="InterPro" id="IPR001245">
    <property type="entry name" value="Ser-Thr/Tyr_kinase_cat_dom"/>
</dbReference>
<protein>
    <submittedName>
        <fullName evidence="6">Kinase-like domain-containing protein</fullName>
    </submittedName>
</protein>
<dbReference type="AlphaFoldDB" id="A0A397SI78"/>
<dbReference type="Proteomes" id="UP000265703">
    <property type="component" value="Unassembled WGS sequence"/>
</dbReference>
<comment type="caution">
    <text evidence="6">The sequence shown here is derived from an EMBL/GenBank/DDBJ whole genome shotgun (WGS) entry which is preliminary data.</text>
</comment>
<keyword evidence="1" id="KW-0808">Transferase</keyword>
<dbReference type="SUPFAM" id="SSF56112">
    <property type="entry name" value="Protein kinase-like (PK-like)"/>
    <property type="match status" value="1"/>
</dbReference>
<evidence type="ECO:0000256" key="3">
    <source>
        <dbReference type="ARBA" id="ARBA00022777"/>
    </source>
</evidence>
<evidence type="ECO:0000313" key="6">
    <source>
        <dbReference type="EMBL" id="RIA84589.1"/>
    </source>
</evidence>
<name>A0A397SI78_9GLOM</name>
<evidence type="ECO:0000256" key="2">
    <source>
        <dbReference type="ARBA" id="ARBA00022741"/>
    </source>
</evidence>
<dbReference type="GO" id="GO:0004713">
    <property type="term" value="F:protein tyrosine kinase activity"/>
    <property type="evidence" value="ECO:0007669"/>
    <property type="project" value="InterPro"/>
</dbReference>
<dbReference type="PROSITE" id="PS50011">
    <property type="entry name" value="PROTEIN_KINASE_DOM"/>
    <property type="match status" value="1"/>
</dbReference>
<dbReference type="InterPro" id="IPR011009">
    <property type="entry name" value="Kinase-like_dom_sf"/>
</dbReference>
<evidence type="ECO:0000256" key="1">
    <source>
        <dbReference type="ARBA" id="ARBA00022679"/>
    </source>
</evidence>
<keyword evidence="4" id="KW-0067">ATP-binding</keyword>
<dbReference type="InterPro" id="IPR051681">
    <property type="entry name" value="Ser/Thr_Kinases-Pseudokinases"/>
</dbReference>
<dbReference type="PANTHER" id="PTHR44329">
    <property type="entry name" value="SERINE/THREONINE-PROTEIN KINASE TNNI3K-RELATED"/>
    <property type="match status" value="1"/>
</dbReference>
<evidence type="ECO:0000256" key="4">
    <source>
        <dbReference type="ARBA" id="ARBA00022840"/>
    </source>
</evidence>
<feature type="domain" description="Protein kinase" evidence="5">
    <location>
        <begin position="1"/>
        <end position="135"/>
    </location>
</feature>
<proteinExistence type="predicted"/>
<dbReference type="EMBL" id="QKYT01000482">
    <property type="protein sequence ID" value="RIA84589.1"/>
    <property type="molecule type" value="Genomic_DNA"/>
</dbReference>
<dbReference type="Pfam" id="PF07714">
    <property type="entry name" value="PK_Tyr_Ser-Thr"/>
    <property type="match status" value="1"/>
</dbReference>
<sequence length="166" mass="19091">MIHVNIHDGNIFLENNVAIIGDLKNAIIKHNEDIEVYGIIPFIAPEVFQGQKYTKASDIYSFGMIMWELITGRMPFWDKNHDIGLIFDICDGLHPPIVTNAPEGYIELMKKCWHSDRYKRPTAAELKEKIRNILLMESDNCHENSPTKIIKSSDIGPISYNLEDYL</sequence>
<keyword evidence="7" id="KW-1185">Reference proteome</keyword>
<dbReference type="InterPro" id="IPR000719">
    <property type="entry name" value="Prot_kinase_dom"/>
</dbReference>
<keyword evidence="2" id="KW-0547">Nucleotide-binding</keyword>
<dbReference type="PANTHER" id="PTHR44329:SF288">
    <property type="entry name" value="MITOGEN-ACTIVATED PROTEIN KINASE KINASE KINASE 20"/>
    <property type="match status" value="1"/>
</dbReference>
<gene>
    <name evidence="6" type="ORF">C1645_742210</name>
</gene>
<dbReference type="GO" id="GO:0004674">
    <property type="term" value="F:protein serine/threonine kinase activity"/>
    <property type="evidence" value="ECO:0007669"/>
    <property type="project" value="TreeGrafter"/>
</dbReference>
<keyword evidence="3 6" id="KW-0418">Kinase</keyword>
<dbReference type="GO" id="GO:0005524">
    <property type="term" value="F:ATP binding"/>
    <property type="evidence" value="ECO:0007669"/>
    <property type="project" value="UniProtKB-KW"/>
</dbReference>
<dbReference type="InterPro" id="IPR020635">
    <property type="entry name" value="Tyr_kinase_cat_dom"/>
</dbReference>
<accession>A0A397SI78</accession>
<organism evidence="6 7">
    <name type="scientific">Glomus cerebriforme</name>
    <dbReference type="NCBI Taxonomy" id="658196"/>
    <lineage>
        <taxon>Eukaryota</taxon>
        <taxon>Fungi</taxon>
        <taxon>Fungi incertae sedis</taxon>
        <taxon>Mucoromycota</taxon>
        <taxon>Glomeromycotina</taxon>
        <taxon>Glomeromycetes</taxon>
        <taxon>Glomerales</taxon>
        <taxon>Glomeraceae</taxon>
        <taxon>Glomus</taxon>
    </lineage>
</organism>
<dbReference type="Gene3D" id="1.10.510.10">
    <property type="entry name" value="Transferase(Phosphotransferase) domain 1"/>
    <property type="match status" value="1"/>
</dbReference>